<reference evidence="1 2" key="1">
    <citation type="submission" date="2019-02" db="EMBL/GenBank/DDBJ databases">
        <title>Deep-cultivation of Planctomycetes and their phenomic and genomic characterization uncovers novel biology.</title>
        <authorList>
            <person name="Wiegand S."/>
            <person name="Jogler M."/>
            <person name="Boedeker C."/>
            <person name="Pinto D."/>
            <person name="Vollmers J."/>
            <person name="Rivas-Marin E."/>
            <person name="Kohn T."/>
            <person name="Peeters S.H."/>
            <person name="Heuer A."/>
            <person name="Rast P."/>
            <person name="Oberbeckmann S."/>
            <person name="Bunk B."/>
            <person name="Jeske O."/>
            <person name="Meyerdierks A."/>
            <person name="Storesund J.E."/>
            <person name="Kallscheuer N."/>
            <person name="Luecker S."/>
            <person name="Lage O.M."/>
            <person name="Pohl T."/>
            <person name="Merkel B.J."/>
            <person name="Hornburger P."/>
            <person name="Mueller R.-W."/>
            <person name="Bruemmer F."/>
            <person name="Labrenz M."/>
            <person name="Spormann A.M."/>
            <person name="Op Den Camp H."/>
            <person name="Overmann J."/>
            <person name="Amann R."/>
            <person name="Jetten M.S.M."/>
            <person name="Mascher T."/>
            <person name="Medema M.H."/>
            <person name="Devos D.P."/>
            <person name="Kaster A.-K."/>
            <person name="Ovreas L."/>
            <person name="Rohde M."/>
            <person name="Galperin M.Y."/>
            <person name="Jogler C."/>
        </authorList>
    </citation>
    <scope>NUCLEOTIDE SEQUENCE [LARGE SCALE GENOMIC DNA]</scope>
    <source>
        <strain evidence="1 2">Pla100</strain>
    </source>
</reference>
<keyword evidence="2" id="KW-1185">Reference proteome</keyword>
<dbReference type="Proteomes" id="UP000316213">
    <property type="component" value="Unassembled WGS sequence"/>
</dbReference>
<gene>
    <name evidence="1" type="ORF">Pla100_63250</name>
</gene>
<organism evidence="1 2">
    <name type="scientific">Neorhodopirellula pilleata</name>
    <dbReference type="NCBI Taxonomy" id="2714738"/>
    <lineage>
        <taxon>Bacteria</taxon>
        <taxon>Pseudomonadati</taxon>
        <taxon>Planctomycetota</taxon>
        <taxon>Planctomycetia</taxon>
        <taxon>Pirellulales</taxon>
        <taxon>Pirellulaceae</taxon>
        <taxon>Neorhodopirellula</taxon>
    </lineage>
</organism>
<accession>A0A5C5YR02</accession>
<evidence type="ECO:0000313" key="2">
    <source>
        <dbReference type="Proteomes" id="UP000316213"/>
    </source>
</evidence>
<dbReference type="AlphaFoldDB" id="A0A5C5YR02"/>
<sequence>MAKPTAGAESTPTPVHRMVRRFSMEAAHHFGGVHFRRRIIAAPRQALEISSLNSSTDLQSPNSLTRRFGVRFVGNDSHPSLEAAHRSPERRQSLAIRGLNQASNHRRGTPPMTERWQVKFPSGSSRSTASVHRIVLHLFGRH</sequence>
<name>A0A5C5YR02_9BACT</name>
<evidence type="ECO:0000313" key="1">
    <source>
        <dbReference type="EMBL" id="TWT77180.1"/>
    </source>
</evidence>
<dbReference type="EMBL" id="SJPM01000061">
    <property type="protein sequence ID" value="TWT77180.1"/>
    <property type="molecule type" value="Genomic_DNA"/>
</dbReference>
<protein>
    <submittedName>
        <fullName evidence="1">Uncharacterized protein</fullName>
    </submittedName>
</protein>
<comment type="caution">
    <text evidence="1">The sequence shown here is derived from an EMBL/GenBank/DDBJ whole genome shotgun (WGS) entry which is preliminary data.</text>
</comment>
<proteinExistence type="predicted"/>